<dbReference type="Proteomes" id="UP000765845">
    <property type="component" value="Unassembled WGS sequence"/>
</dbReference>
<dbReference type="PANTHER" id="PTHR46663">
    <property type="entry name" value="DIGUANYLATE CYCLASE DGCT-RELATED"/>
    <property type="match status" value="1"/>
</dbReference>
<name>A0ABX1GFT0_9GAMM</name>
<feature type="domain" description="GGDEF" evidence="2">
    <location>
        <begin position="387"/>
        <end position="529"/>
    </location>
</feature>
<evidence type="ECO:0000256" key="1">
    <source>
        <dbReference type="SAM" id="Phobius"/>
    </source>
</evidence>
<accession>A0ABX1GFT0</accession>
<dbReference type="RefSeq" id="WP_168450339.1">
    <property type="nucleotide sequence ID" value="NZ_JAAWWK010000003.1"/>
</dbReference>
<feature type="transmembrane region" description="Helical" evidence="1">
    <location>
        <begin position="12"/>
        <end position="34"/>
    </location>
</feature>
<dbReference type="PANTHER" id="PTHR46663:SF2">
    <property type="entry name" value="GGDEF DOMAIN-CONTAINING PROTEIN"/>
    <property type="match status" value="1"/>
</dbReference>
<dbReference type="InterPro" id="IPR029787">
    <property type="entry name" value="Nucleotide_cyclase"/>
</dbReference>
<gene>
    <name evidence="3" type="ORF">HCU74_10235</name>
</gene>
<keyword evidence="1" id="KW-0812">Transmembrane</keyword>
<dbReference type="Gene3D" id="3.30.70.270">
    <property type="match status" value="1"/>
</dbReference>
<dbReference type="EMBL" id="JAAWWK010000003">
    <property type="protein sequence ID" value="NKI17801.1"/>
    <property type="molecule type" value="Genomic_DNA"/>
</dbReference>
<dbReference type="NCBIfam" id="TIGR00254">
    <property type="entry name" value="GGDEF"/>
    <property type="match status" value="1"/>
</dbReference>
<dbReference type="SMART" id="SM00267">
    <property type="entry name" value="GGDEF"/>
    <property type="match status" value="1"/>
</dbReference>
<dbReference type="CDD" id="cd01949">
    <property type="entry name" value="GGDEF"/>
    <property type="match status" value="1"/>
</dbReference>
<evidence type="ECO:0000259" key="2">
    <source>
        <dbReference type="PROSITE" id="PS50887"/>
    </source>
</evidence>
<protein>
    <submittedName>
        <fullName evidence="3">Diguanylate cyclase</fullName>
    </submittedName>
</protein>
<keyword evidence="1" id="KW-0472">Membrane</keyword>
<dbReference type="InterPro" id="IPR000160">
    <property type="entry name" value="GGDEF_dom"/>
</dbReference>
<evidence type="ECO:0000313" key="4">
    <source>
        <dbReference type="Proteomes" id="UP000765845"/>
    </source>
</evidence>
<proteinExistence type="predicted"/>
<comment type="caution">
    <text evidence="3">The sequence shown here is derived from an EMBL/GenBank/DDBJ whole genome shotgun (WGS) entry which is preliminary data.</text>
</comment>
<organism evidence="3 4">
    <name type="scientific">Spongiibacter thalassae</name>
    <dbReference type="NCBI Taxonomy" id="2721624"/>
    <lineage>
        <taxon>Bacteria</taxon>
        <taxon>Pseudomonadati</taxon>
        <taxon>Pseudomonadota</taxon>
        <taxon>Gammaproteobacteria</taxon>
        <taxon>Cellvibrionales</taxon>
        <taxon>Spongiibacteraceae</taxon>
        <taxon>Spongiibacter</taxon>
    </lineage>
</organism>
<sequence length="537" mass="60530">MKINAHLIPGKRWMALAVVSALMVSVILISLVSFSTTQQKLEKVTEQYQPKMLNAMQLTTHFYHGLSVLGNYMVEQDSNNIALYQEKVADIDHTLDELIRLTRQNEEAEDSQRLETIRGHVDSIKAHNQQMLQLADDVKKNMPAIGIASDSLEPLGGEMAQHLMDMLHFAEGSRQTSLINPIDNLRFSWTMVVSQVRNYLAFRNAAALADIDLYMEGVQQAIAVLEQQRATLDIDQEDLLDEFSELLPVYQQQLETALSVHGSPKWRNDSLLMREKISPQLKALTRELEALVAAQKARIQESNADLARQIGNAENIIHLSIKIAAVISILVILMTFRTRGLHAEIAAHKKDNSEIHHKARHDALTTLPNRSYFMEHFQSILRRDSGDELSVLFIDLDGFKAINDTIGHDAGDYILKEAARRFRANIRENDMVARFGGDEFVIVLENIHSTAVSENIASNICKALRQDFVFNGNTMNIGCSIGIRQYVNIYPPQSPQELQTVSGQILKEADEAMYKAKKGGKNRYCVYQTPPPVFKVV</sequence>
<dbReference type="SUPFAM" id="SSF55073">
    <property type="entry name" value="Nucleotide cyclase"/>
    <property type="match status" value="1"/>
</dbReference>
<dbReference type="PROSITE" id="PS50887">
    <property type="entry name" value="GGDEF"/>
    <property type="match status" value="1"/>
</dbReference>
<reference evidence="3 4" key="1">
    <citation type="submission" date="2020-04" db="EMBL/GenBank/DDBJ databases">
        <authorList>
            <person name="Yoon J."/>
        </authorList>
    </citation>
    <scope>NUCLEOTIDE SEQUENCE [LARGE SCALE GENOMIC DNA]</scope>
    <source>
        <strain evidence="3 4">KMU-166</strain>
    </source>
</reference>
<evidence type="ECO:0000313" key="3">
    <source>
        <dbReference type="EMBL" id="NKI17801.1"/>
    </source>
</evidence>
<dbReference type="Pfam" id="PF00990">
    <property type="entry name" value="GGDEF"/>
    <property type="match status" value="1"/>
</dbReference>
<keyword evidence="1" id="KW-1133">Transmembrane helix</keyword>
<keyword evidence="4" id="KW-1185">Reference proteome</keyword>
<dbReference type="InterPro" id="IPR043128">
    <property type="entry name" value="Rev_trsase/Diguanyl_cyclase"/>
</dbReference>
<dbReference type="InterPro" id="IPR052163">
    <property type="entry name" value="DGC-Regulatory_Protein"/>
</dbReference>